<sequence>MENQENKRRPLTKSERKAVRQHLRKVKRQLYRNLLIAYRGWWYWHKLLKKYKKQGVHNWAVILLPDTNERDNYLALLYLDHMLSQHKFVKALVLTHSETVLKTAGLFSKRIADIVRCSREEAEALMQFYCLYNFDGRFFCASLDEPYGRNGSKLIGARGISAEELFAIGVYRLYPYEQMTPPQYHGGEADIEDFLVRAATAAHEGYAEEETA</sequence>
<dbReference type="RefSeq" id="WP_005817045.1">
    <property type="nucleotide sequence ID" value="NZ_JH414491.1"/>
</dbReference>
<comment type="caution">
    <text evidence="1">The sequence shown here is derived from an EMBL/GenBank/DDBJ whole genome shotgun (WGS) entry which is preliminary data.</text>
</comment>
<dbReference type="EMBL" id="AFZX01000137">
    <property type="protein sequence ID" value="EHL04232.1"/>
    <property type="molecule type" value="Genomic_DNA"/>
</dbReference>
<organism evidence="1 2">
    <name type="scientific">Desulfitobacterium hafniense DP7</name>
    <dbReference type="NCBI Taxonomy" id="537010"/>
    <lineage>
        <taxon>Bacteria</taxon>
        <taxon>Bacillati</taxon>
        <taxon>Bacillota</taxon>
        <taxon>Clostridia</taxon>
        <taxon>Eubacteriales</taxon>
        <taxon>Desulfitobacteriaceae</taxon>
        <taxon>Desulfitobacterium</taxon>
    </lineage>
</organism>
<dbReference type="AlphaFoldDB" id="G9XVW9"/>
<evidence type="ECO:0000313" key="1">
    <source>
        <dbReference type="EMBL" id="EHL04232.1"/>
    </source>
</evidence>
<reference evidence="1 2" key="1">
    <citation type="submission" date="2011-08" db="EMBL/GenBank/DDBJ databases">
        <authorList>
            <person name="Weinstock G."/>
            <person name="Sodergren E."/>
            <person name="Clifton S."/>
            <person name="Fulton L."/>
            <person name="Fulton B."/>
            <person name="Courtney L."/>
            <person name="Fronick C."/>
            <person name="Harrison M."/>
            <person name="Strong C."/>
            <person name="Farmer C."/>
            <person name="Delahaunty K."/>
            <person name="Markovic C."/>
            <person name="Hall O."/>
            <person name="Minx P."/>
            <person name="Tomlinson C."/>
            <person name="Mitreva M."/>
            <person name="Hou S."/>
            <person name="Chen J."/>
            <person name="Wollam A."/>
            <person name="Pepin K.H."/>
            <person name="Johnson M."/>
            <person name="Bhonagiri V."/>
            <person name="Zhang X."/>
            <person name="Suruliraj S."/>
            <person name="Warren W."/>
            <person name="Chinwalla A."/>
            <person name="Mardis E.R."/>
            <person name="Wilson R.K."/>
        </authorList>
    </citation>
    <scope>NUCLEOTIDE SEQUENCE [LARGE SCALE GENOMIC DNA]</scope>
    <source>
        <strain evidence="1 2">DP7</strain>
    </source>
</reference>
<dbReference type="Proteomes" id="UP000004416">
    <property type="component" value="Unassembled WGS sequence"/>
</dbReference>
<accession>G9XVW9</accession>
<dbReference type="PATRIC" id="fig|537010.4.peg.4796"/>
<protein>
    <submittedName>
        <fullName evidence="1">Uncharacterized protein</fullName>
    </submittedName>
</protein>
<name>G9XVW9_DESHA</name>
<dbReference type="HOGENOM" id="CLU_1544958_0_0_9"/>
<proteinExistence type="predicted"/>
<evidence type="ECO:0000313" key="2">
    <source>
        <dbReference type="Proteomes" id="UP000004416"/>
    </source>
</evidence>
<gene>
    <name evidence="1" type="ORF">HMPREF0322_05152</name>
</gene>